<evidence type="ECO:0000313" key="1">
    <source>
        <dbReference type="EMBL" id="NMF07377.1"/>
    </source>
</evidence>
<dbReference type="EMBL" id="JABAGD010000058">
    <property type="protein sequence ID" value="NMF07377.1"/>
    <property type="molecule type" value="Genomic_DNA"/>
</dbReference>
<dbReference type="AlphaFoldDB" id="A0A7X9ST49"/>
<organism evidence="1 2">
    <name type="scientific">Clostridium beijerinckii</name>
    <name type="common">Clostridium MP</name>
    <dbReference type="NCBI Taxonomy" id="1520"/>
    <lineage>
        <taxon>Bacteria</taxon>
        <taxon>Bacillati</taxon>
        <taxon>Bacillota</taxon>
        <taxon>Clostridia</taxon>
        <taxon>Eubacteriales</taxon>
        <taxon>Clostridiaceae</taxon>
        <taxon>Clostridium</taxon>
    </lineage>
</organism>
<name>A0A7X9ST49_CLOBE</name>
<accession>A0A7X9ST49</accession>
<reference evidence="1 2" key="1">
    <citation type="submission" date="2020-04" db="EMBL/GenBank/DDBJ databases">
        <authorList>
            <person name="Hitch T.C.A."/>
            <person name="Wylensek D."/>
            <person name="Clavel T."/>
        </authorList>
    </citation>
    <scope>NUCLEOTIDE SEQUENCE [LARGE SCALE GENOMIC DNA]</scope>
    <source>
        <strain evidence="1 2">WB01_NA02</strain>
    </source>
</reference>
<dbReference type="Proteomes" id="UP000587880">
    <property type="component" value="Unassembled WGS sequence"/>
</dbReference>
<evidence type="ECO:0000313" key="2">
    <source>
        <dbReference type="Proteomes" id="UP000587880"/>
    </source>
</evidence>
<sequence>VYPRYGSMREYFKKKFINEGKEKLENILEIYAIAKGVLYGKIKPTTT</sequence>
<gene>
    <name evidence="1" type="ORF">HF849_22050</name>
</gene>
<comment type="caution">
    <text evidence="1">The sequence shown here is derived from an EMBL/GenBank/DDBJ whole genome shotgun (WGS) entry which is preliminary data.</text>
</comment>
<proteinExistence type="predicted"/>
<protein>
    <submittedName>
        <fullName evidence="1">IS91 family transposase</fullName>
    </submittedName>
</protein>
<feature type="non-terminal residue" evidence="1">
    <location>
        <position position="1"/>
    </location>
</feature>